<dbReference type="SMART" id="SM00248">
    <property type="entry name" value="ANK"/>
    <property type="match status" value="2"/>
</dbReference>
<gene>
    <name evidence="4" type="ORF">PFISCL1PPCAC_11963</name>
</gene>
<dbReference type="AlphaFoldDB" id="A0AAV5VMN0"/>
<dbReference type="PROSITE" id="PS50297">
    <property type="entry name" value="ANK_REP_REGION"/>
    <property type="match status" value="1"/>
</dbReference>
<dbReference type="InterPro" id="IPR002110">
    <property type="entry name" value="Ankyrin_rpt"/>
</dbReference>
<dbReference type="InterPro" id="IPR036770">
    <property type="entry name" value="Ankyrin_rpt-contain_sf"/>
</dbReference>
<proteinExistence type="predicted"/>
<evidence type="ECO:0000256" key="3">
    <source>
        <dbReference type="PROSITE-ProRule" id="PRU00023"/>
    </source>
</evidence>
<evidence type="ECO:0000256" key="1">
    <source>
        <dbReference type="ARBA" id="ARBA00022737"/>
    </source>
</evidence>
<dbReference type="PANTHER" id="PTHR24201:SF15">
    <property type="entry name" value="ANKYRIN REPEAT DOMAIN-CONTAINING PROTEIN 66"/>
    <property type="match status" value="1"/>
</dbReference>
<feature type="repeat" description="ANK" evidence="3">
    <location>
        <begin position="2"/>
        <end position="34"/>
    </location>
</feature>
<evidence type="ECO:0000256" key="2">
    <source>
        <dbReference type="ARBA" id="ARBA00023043"/>
    </source>
</evidence>
<dbReference type="InterPro" id="IPR050776">
    <property type="entry name" value="Ank_Repeat/CDKN_Inhibitor"/>
</dbReference>
<dbReference type="Pfam" id="PF12796">
    <property type="entry name" value="Ank_2"/>
    <property type="match status" value="1"/>
</dbReference>
<dbReference type="PROSITE" id="PS50088">
    <property type="entry name" value="ANK_REPEAT"/>
    <property type="match status" value="2"/>
</dbReference>
<keyword evidence="5" id="KW-1185">Reference proteome</keyword>
<dbReference type="Gene3D" id="1.25.40.20">
    <property type="entry name" value="Ankyrin repeat-containing domain"/>
    <property type="match status" value="1"/>
</dbReference>
<accession>A0AAV5VMN0</accession>
<dbReference type="SUPFAM" id="SSF48403">
    <property type="entry name" value="Ankyrin repeat"/>
    <property type="match status" value="1"/>
</dbReference>
<keyword evidence="2 3" id="KW-0040">ANK repeat</keyword>
<dbReference type="PANTHER" id="PTHR24201">
    <property type="entry name" value="ANK_REP_REGION DOMAIN-CONTAINING PROTEIN"/>
    <property type="match status" value="1"/>
</dbReference>
<keyword evidence="1" id="KW-0677">Repeat</keyword>
<sequence length="71" mass="7681">RHGTPAVMRAVRRGDLEEMERLVGEGCDLNETNDGGWTALSEAVSLHRPDLVDFLLQRGADANCASSVGWA</sequence>
<evidence type="ECO:0000313" key="5">
    <source>
        <dbReference type="Proteomes" id="UP001432322"/>
    </source>
</evidence>
<organism evidence="4 5">
    <name type="scientific">Pristionchus fissidentatus</name>
    <dbReference type="NCBI Taxonomy" id="1538716"/>
    <lineage>
        <taxon>Eukaryota</taxon>
        <taxon>Metazoa</taxon>
        <taxon>Ecdysozoa</taxon>
        <taxon>Nematoda</taxon>
        <taxon>Chromadorea</taxon>
        <taxon>Rhabditida</taxon>
        <taxon>Rhabditina</taxon>
        <taxon>Diplogasteromorpha</taxon>
        <taxon>Diplogasteroidea</taxon>
        <taxon>Neodiplogasteridae</taxon>
        <taxon>Pristionchus</taxon>
    </lineage>
</organism>
<dbReference type="EMBL" id="BTSY01000003">
    <property type="protein sequence ID" value="GMT20666.1"/>
    <property type="molecule type" value="Genomic_DNA"/>
</dbReference>
<evidence type="ECO:0000313" key="4">
    <source>
        <dbReference type="EMBL" id="GMT20666.1"/>
    </source>
</evidence>
<comment type="caution">
    <text evidence="4">The sequence shown here is derived from an EMBL/GenBank/DDBJ whole genome shotgun (WGS) entry which is preliminary data.</text>
</comment>
<name>A0AAV5VMN0_9BILA</name>
<evidence type="ECO:0008006" key="6">
    <source>
        <dbReference type="Google" id="ProtNLM"/>
    </source>
</evidence>
<reference evidence="4" key="1">
    <citation type="submission" date="2023-10" db="EMBL/GenBank/DDBJ databases">
        <title>Genome assembly of Pristionchus species.</title>
        <authorList>
            <person name="Yoshida K."/>
            <person name="Sommer R.J."/>
        </authorList>
    </citation>
    <scope>NUCLEOTIDE SEQUENCE</scope>
    <source>
        <strain evidence="4">RS5133</strain>
    </source>
</reference>
<protein>
    <recommendedName>
        <fullName evidence="6">Ankyrin repeat domain-containing protein</fullName>
    </recommendedName>
</protein>
<feature type="repeat" description="ANK" evidence="3">
    <location>
        <begin position="35"/>
        <end position="67"/>
    </location>
</feature>
<dbReference type="Proteomes" id="UP001432322">
    <property type="component" value="Unassembled WGS sequence"/>
</dbReference>
<feature type="non-terminal residue" evidence="4">
    <location>
        <position position="1"/>
    </location>
</feature>
<feature type="non-terminal residue" evidence="4">
    <location>
        <position position="71"/>
    </location>
</feature>